<comment type="caution">
    <text evidence="2">The sequence shown here is derived from an EMBL/GenBank/DDBJ whole genome shotgun (WGS) entry which is preliminary data.</text>
</comment>
<reference evidence="2 3" key="1">
    <citation type="submission" date="2012-11" db="EMBL/GenBank/DDBJ databases">
        <authorList>
            <person name="Huguet-Tapia J.C."/>
            <person name="Durkin A.S."/>
            <person name="Pettis G.S."/>
            <person name="Badger J.H."/>
        </authorList>
    </citation>
    <scope>NUCLEOTIDE SEQUENCE [LARGE SCALE GENOMIC DNA]</scope>
    <source>
        <strain evidence="2 3">91-03</strain>
    </source>
</reference>
<gene>
    <name evidence="2" type="ORF">STRIP9103_02449</name>
</gene>
<evidence type="ECO:0000313" key="3">
    <source>
        <dbReference type="Proteomes" id="UP000010411"/>
    </source>
</evidence>
<organism evidence="2 3">
    <name type="scientific">Streptomyces ipomoeae 91-03</name>
    <dbReference type="NCBI Taxonomy" id="698759"/>
    <lineage>
        <taxon>Bacteria</taxon>
        <taxon>Bacillati</taxon>
        <taxon>Actinomycetota</taxon>
        <taxon>Actinomycetes</taxon>
        <taxon>Kitasatosporales</taxon>
        <taxon>Streptomycetaceae</taxon>
        <taxon>Streptomyces</taxon>
    </lineage>
</organism>
<protein>
    <submittedName>
        <fullName evidence="2">Uncharacterized protein</fullName>
    </submittedName>
</protein>
<sequence length="48" mass="5381">MSMCGSAAWARATAYNPRLARQSQAPEFSVPGPEAERLRDHRTIRSFC</sequence>
<dbReference type="EMBL" id="AEJC01000517">
    <property type="protein sequence ID" value="EKX62425.1"/>
    <property type="molecule type" value="Genomic_DNA"/>
</dbReference>
<accession>L1KPL2</accession>
<evidence type="ECO:0000256" key="1">
    <source>
        <dbReference type="SAM" id="MobiDB-lite"/>
    </source>
</evidence>
<dbReference type="AlphaFoldDB" id="L1KPL2"/>
<dbReference type="Proteomes" id="UP000010411">
    <property type="component" value="Unassembled WGS sequence"/>
</dbReference>
<keyword evidence="3" id="KW-1185">Reference proteome</keyword>
<proteinExistence type="predicted"/>
<evidence type="ECO:0000313" key="2">
    <source>
        <dbReference type="EMBL" id="EKX62425.1"/>
    </source>
</evidence>
<name>L1KPL2_9ACTN</name>
<feature type="region of interest" description="Disordered" evidence="1">
    <location>
        <begin position="20"/>
        <end position="40"/>
    </location>
</feature>